<dbReference type="Proteomes" id="UP000594638">
    <property type="component" value="Unassembled WGS sequence"/>
</dbReference>
<evidence type="ECO:0000313" key="9">
    <source>
        <dbReference type="Proteomes" id="UP000594638"/>
    </source>
</evidence>
<comment type="caution">
    <text evidence="8">The sequence shown here is derived from an EMBL/GenBank/DDBJ whole genome shotgun (WGS) entry which is preliminary data.</text>
</comment>
<dbReference type="OrthoDB" id="655540at2759"/>
<feature type="transmembrane region" description="Helical" evidence="6">
    <location>
        <begin position="61"/>
        <end position="81"/>
    </location>
</feature>
<evidence type="ECO:0000256" key="1">
    <source>
        <dbReference type="ARBA" id="ARBA00004370"/>
    </source>
</evidence>
<evidence type="ECO:0000256" key="5">
    <source>
        <dbReference type="ARBA" id="ARBA00023136"/>
    </source>
</evidence>
<protein>
    <submittedName>
        <fullName evidence="8">Vacuolar amino acid transporter 1</fullName>
    </submittedName>
</protein>
<feature type="domain" description="Amino acid transporter transmembrane" evidence="7">
    <location>
        <begin position="51"/>
        <end position="129"/>
    </location>
</feature>
<sequence length="139" mass="14984">MESLVSEKDGEGHEETNSSFLHVVINMSGMLIDSDSNCNIGGTSKLVAQGLSSISFQSTGGILMSLLIFVKVACTAIFGGVKANHSIPTLQLSNIPAISGLYIFSYAGHILFHNIYTAMKDPSKFTKASYLNLFYFSSF</sequence>
<evidence type="ECO:0000259" key="7">
    <source>
        <dbReference type="Pfam" id="PF01490"/>
    </source>
</evidence>
<keyword evidence="9" id="KW-1185">Reference proteome</keyword>
<gene>
    <name evidence="8" type="ORF">OLEA9_A095875</name>
</gene>
<dbReference type="GO" id="GO:0006865">
    <property type="term" value="P:amino acid transport"/>
    <property type="evidence" value="ECO:0007669"/>
    <property type="project" value="UniProtKB-KW"/>
</dbReference>
<dbReference type="AlphaFoldDB" id="A0A8S0Q2Y1"/>
<organism evidence="8 9">
    <name type="scientific">Olea europaea subsp. europaea</name>
    <dbReference type="NCBI Taxonomy" id="158383"/>
    <lineage>
        <taxon>Eukaryota</taxon>
        <taxon>Viridiplantae</taxon>
        <taxon>Streptophyta</taxon>
        <taxon>Embryophyta</taxon>
        <taxon>Tracheophyta</taxon>
        <taxon>Spermatophyta</taxon>
        <taxon>Magnoliopsida</taxon>
        <taxon>eudicotyledons</taxon>
        <taxon>Gunneridae</taxon>
        <taxon>Pentapetalae</taxon>
        <taxon>asterids</taxon>
        <taxon>lamiids</taxon>
        <taxon>Lamiales</taxon>
        <taxon>Oleaceae</taxon>
        <taxon>Oleeae</taxon>
        <taxon>Olea</taxon>
    </lineage>
</organism>
<reference evidence="8 9" key="1">
    <citation type="submission" date="2019-12" db="EMBL/GenBank/DDBJ databases">
        <authorList>
            <person name="Alioto T."/>
            <person name="Alioto T."/>
            <person name="Gomez Garrido J."/>
        </authorList>
    </citation>
    <scope>NUCLEOTIDE SEQUENCE [LARGE SCALE GENOMIC DNA]</scope>
</reference>
<keyword evidence="3" id="KW-0813">Transport</keyword>
<keyword evidence="3" id="KW-0029">Amino-acid transport</keyword>
<dbReference type="Gramene" id="OE9A095875T1">
    <property type="protein sequence ID" value="OE9A095875C1"/>
    <property type="gene ID" value="OE9A095875"/>
</dbReference>
<keyword evidence="4 6" id="KW-1133">Transmembrane helix</keyword>
<dbReference type="InterPro" id="IPR013057">
    <property type="entry name" value="AA_transpt_TM"/>
</dbReference>
<keyword evidence="2 6" id="KW-0812">Transmembrane</keyword>
<dbReference type="GO" id="GO:0016020">
    <property type="term" value="C:membrane"/>
    <property type="evidence" value="ECO:0007669"/>
    <property type="project" value="UniProtKB-SubCell"/>
</dbReference>
<dbReference type="EMBL" id="CACTIH010000390">
    <property type="protein sequence ID" value="CAA2960340.1"/>
    <property type="molecule type" value="Genomic_DNA"/>
</dbReference>
<evidence type="ECO:0000313" key="8">
    <source>
        <dbReference type="EMBL" id="CAA2960340.1"/>
    </source>
</evidence>
<feature type="transmembrane region" description="Helical" evidence="6">
    <location>
        <begin position="101"/>
        <end position="119"/>
    </location>
</feature>
<comment type="subcellular location">
    <subcellularLocation>
        <location evidence="1">Membrane</location>
    </subcellularLocation>
</comment>
<keyword evidence="5 6" id="KW-0472">Membrane</keyword>
<evidence type="ECO:0000256" key="4">
    <source>
        <dbReference type="ARBA" id="ARBA00022989"/>
    </source>
</evidence>
<evidence type="ECO:0000256" key="6">
    <source>
        <dbReference type="SAM" id="Phobius"/>
    </source>
</evidence>
<evidence type="ECO:0000256" key="2">
    <source>
        <dbReference type="ARBA" id="ARBA00022692"/>
    </source>
</evidence>
<dbReference type="Pfam" id="PF01490">
    <property type="entry name" value="Aa_trans"/>
    <property type="match status" value="1"/>
</dbReference>
<accession>A0A8S0Q2Y1</accession>
<proteinExistence type="predicted"/>
<name>A0A8S0Q2Y1_OLEEU</name>
<evidence type="ECO:0000256" key="3">
    <source>
        <dbReference type="ARBA" id="ARBA00022970"/>
    </source>
</evidence>